<keyword evidence="5" id="KW-0548">Nucleotidyltransferase</keyword>
<dbReference type="Pfam" id="PF14579">
    <property type="entry name" value="HHH_6"/>
    <property type="match status" value="1"/>
</dbReference>
<dbReference type="PANTHER" id="PTHR32294">
    <property type="entry name" value="DNA POLYMERASE III SUBUNIT ALPHA"/>
    <property type="match status" value="1"/>
</dbReference>
<comment type="subcellular location">
    <subcellularLocation>
        <location evidence="1">Cytoplasm</location>
    </subcellularLocation>
</comment>
<dbReference type="Gene3D" id="1.10.150.870">
    <property type="match status" value="1"/>
</dbReference>
<organism evidence="10 11">
    <name type="scientific">Candidatus Andersenbacteria bacterium CG10_big_fil_rev_8_21_14_0_10_54_11</name>
    <dbReference type="NCBI Taxonomy" id="1974485"/>
    <lineage>
        <taxon>Bacteria</taxon>
        <taxon>Candidatus Anderseniibacteriota</taxon>
    </lineage>
</organism>
<dbReference type="InterPro" id="IPR016195">
    <property type="entry name" value="Pol/histidinol_Pase-like"/>
</dbReference>
<dbReference type="InterPro" id="IPR004365">
    <property type="entry name" value="NA-bd_OB_tRNA"/>
</dbReference>
<evidence type="ECO:0000256" key="8">
    <source>
        <dbReference type="ARBA" id="ARBA00049244"/>
    </source>
</evidence>
<keyword evidence="6" id="KW-0235">DNA replication</keyword>
<protein>
    <recommendedName>
        <fullName evidence="3">DNA polymerase III subunit alpha</fullName>
        <ecNumber evidence="2">2.7.7.7</ecNumber>
    </recommendedName>
</protein>
<dbReference type="InterPro" id="IPR003141">
    <property type="entry name" value="Pol/His_phosphatase_N"/>
</dbReference>
<dbReference type="CDD" id="cd04485">
    <property type="entry name" value="DnaE_OBF"/>
    <property type="match status" value="1"/>
</dbReference>
<dbReference type="InterPro" id="IPR011708">
    <property type="entry name" value="DNA_pol3_alpha_NTPase_dom"/>
</dbReference>
<evidence type="ECO:0000256" key="5">
    <source>
        <dbReference type="ARBA" id="ARBA00022695"/>
    </source>
</evidence>
<feature type="domain" description="Polymerase/histidinol phosphatase N-terminal" evidence="9">
    <location>
        <begin position="5"/>
        <end position="72"/>
    </location>
</feature>
<comment type="catalytic activity">
    <reaction evidence="8">
        <text>DNA(n) + a 2'-deoxyribonucleoside 5'-triphosphate = DNA(n+1) + diphosphate</text>
        <dbReference type="Rhea" id="RHEA:22508"/>
        <dbReference type="Rhea" id="RHEA-COMP:17339"/>
        <dbReference type="Rhea" id="RHEA-COMP:17340"/>
        <dbReference type="ChEBI" id="CHEBI:33019"/>
        <dbReference type="ChEBI" id="CHEBI:61560"/>
        <dbReference type="ChEBI" id="CHEBI:173112"/>
        <dbReference type="EC" id="2.7.7.7"/>
    </reaction>
</comment>
<dbReference type="GO" id="GO:0006260">
    <property type="term" value="P:DNA replication"/>
    <property type="evidence" value="ECO:0007669"/>
    <property type="project" value="UniProtKB-KW"/>
</dbReference>
<dbReference type="Pfam" id="PF01336">
    <property type="entry name" value="tRNA_anti-codon"/>
    <property type="match status" value="1"/>
</dbReference>
<dbReference type="PANTHER" id="PTHR32294:SF0">
    <property type="entry name" value="DNA POLYMERASE III SUBUNIT ALPHA"/>
    <property type="match status" value="1"/>
</dbReference>
<dbReference type="InterPro" id="IPR004805">
    <property type="entry name" value="DnaE2/DnaE/PolC"/>
</dbReference>
<evidence type="ECO:0000259" key="9">
    <source>
        <dbReference type="SMART" id="SM00481"/>
    </source>
</evidence>
<evidence type="ECO:0000256" key="3">
    <source>
        <dbReference type="ARBA" id="ARBA00019114"/>
    </source>
</evidence>
<gene>
    <name evidence="10" type="ORF">COT71_03065</name>
</gene>
<evidence type="ECO:0000256" key="1">
    <source>
        <dbReference type="ARBA" id="ARBA00004496"/>
    </source>
</evidence>
<evidence type="ECO:0000256" key="2">
    <source>
        <dbReference type="ARBA" id="ARBA00012417"/>
    </source>
</evidence>
<dbReference type="CDD" id="cd12113">
    <property type="entry name" value="PHP_PolIIIA_DnaE3"/>
    <property type="match status" value="1"/>
</dbReference>
<dbReference type="EMBL" id="PEZP01000038">
    <property type="protein sequence ID" value="PIT97982.1"/>
    <property type="molecule type" value="Genomic_DNA"/>
</dbReference>
<comment type="caution">
    <text evidence="10">The sequence shown here is derived from an EMBL/GenBank/DDBJ whole genome shotgun (WGS) entry which is preliminary data.</text>
</comment>
<sequence length="1184" mass="131762">MSEFTHLHVHSHYSLLDGLGKLPPLLARAKELGMDSLALTDHGAMYGAIEFVQAAYAAGIKPIVGVEAYLAPRGRHNRSARTEASARHLTLLAQNTAGYKNLIKLTTTAHLEGYYYKPRIDYNVLQEHSDGLIVLSGCLNSDIAKAIVERRAADAERLIEWHLMVFGRERFFLEVQAHPNLKEQQTVNEALIGFANRYRLGLAATADSHYIHPEDAEAQDVLICVQTGKTVQEKDRLCMLGEDFSLKSPAEMKELWREHPAAIENTQKIAEMCSLELEFGVNRLPRYPLPRKGPAAEQHGKPQLEERYTADEYLRELCERAVPKKYPAEQRAAAQERLDYELAVITKTGFASYFLIVQDFVNEAKRRGILVGPGRGSAAGSIVSYLTNITGLDPLAYNLLFERFLNPERVSMPDIDLDFADDRRDEIIDYVRSKYSPEHVAQIITFGTMAARAAVRDAGRALGLPYSFCDTVAKAIPMLTSFAQALESGELKELYDADPQVRRLVDTARRLEGVCRHASVHAAGVVITDEPLTEYVPLQLSATDKGRGEHIVTQYAMNHVEALGLLKMDFLGLKNLTIIQNAIARIAVRHEVPIDLERLPLDDAATYRLLQEGKTTGVFQLESAGMKRYLKELQPTEFEDIISMVALYRPGPMDSIPNFIAAKHGRKRITYLHPTLKPILEKTYGVIVTQDQVLQIAREFSGFSYAEADILRKAVGKKIKKLLDEQREKFIIGAVQNKKVDRSTATKVWDFIEPFARYGFNRAHAACYAMVAYQTAYLKSNYPAEFMAALLTSDEGNTDRQAVEVAEALTMDIPVLPPDLQESEEEFTVVDGDDDRPAIRFGLAAIKNVGAGVVQALIAERDSGGKFTDVYDVFRRVNSRDFNRKSVESLARAGAFDSLAERNFVLQHAERLLEFNRSLHRQTDVGQQGLFGTASQAALPPPRLVLVEVPPVGRDDRLAWEKELLGLYLSEHPLSDVAQDLARVATPLADLTPLRGSGRSVVIGGVVAQVKKIITRAHTPMLFVRLEDMAGSVEVLVFPSLLSSTEDVWKDGAMVLLEGKVSDKDDEVKVLADAAWTLTPELLAERLAQGSRSRRRSIPTTERKPSGARLLSVHLPPTLQRSQLEALRSVLDSFASEDADAMEAQLIVERGGRLHVAKSFRIARQQEVAEKLKAIVGATRVTYE</sequence>
<evidence type="ECO:0000256" key="4">
    <source>
        <dbReference type="ARBA" id="ARBA00022679"/>
    </source>
</evidence>
<dbReference type="GO" id="GO:0005737">
    <property type="term" value="C:cytoplasm"/>
    <property type="evidence" value="ECO:0007669"/>
    <property type="project" value="UniProtKB-SubCell"/>
</dbReference>
<reference evidence="11" key="1">
    <citation type="submission" date="2017-09" db="EMBL/GenBank/DDBJ databases">
        <title>Depth-based differentiation of microbial function through sediment-hosted aquifers and enrichment of novel symbionts in the deep terrestrial subsurface.</title>
        <authorList>
            <person name="Probst A.J."/>
            <person name="Ladd B."/>
            <person name="Jarett J.K."/>
            <person name="Geller-Mcgrath D.E."/>
            <person name="Sieber C.M.K."/>
            <person name="Emerson J.B."/>
            <person name="Anantharaman K."/>
            <person name="Thomas B.C."/>
            <person name="Malmstrom R."/>
            <person name="Stieglmeier M."/>
            <person name="Klingl A."/>
            <person name="Woyke T."/>
            <person name="Ryan C.M."/>
            <person name="Banfield J.F."/>
        </authorList>
    </citation>
    <scope>NUCLEOTIDE SEQUENCE [LARGE SCALE GENOMIC DNA]</scope>
</reference>
<dbReference type="Pfam" id="PF17657">
    <property type="entry name" value="DNA_pol3_finger"/>
    <property type="match status" value="1"/>
</dbReference>
<dbReference type="NCBIfam" id="NF004226">
    <property type="entry name" value="PRK05673.1"/>
    <property type="match status" value="1"/>
</dbReference>
<dbReference type="EC" id="2.7.7.7" evidence="2"/>
<dbReference type="Gene3D" id="3.20.20.140">
    <property type="entry name" value="Metal-dependent hydrolases"/>
    <property type="match status" value="1"/>
</dbReference>
<keyword evidence="7" id="KW-0239">DNA-directed DNA polymerase</keyword>
<dbReference type="NCBIfam" id="NF005298">
    <property type="entry name" value="PRK06826.1"/>
    <property type="match status" value="1"/>
</dbReference>
<dbReference type="InterPro" id="IPR029460">
    <property type="entry name" value="DNAPol_HHH"/>
</dbReference>
<name>A0A2M6WYV3_9BACT</name>
<keyword evidence="4" id="KW-0808">Transferase</keyword>
<proteinExistence type="predicted"/>
<dbReference type="Proteomes" id="UP000230731">
    <property type="component" value="Unassembled WGS sequence"/>
</dbReference>
<dbReference type="Pfam" id="PF07733">
    <property type="entry name" value="DNA_pol3_alpha"/>
    <property type="match status" value="1"/>
</dbReference>
<dbReference type="InterPro" id="IPR041931">
    <property type="entry name" value="DNA_pol3_alpha_thumb_dom"/>
</dbReference>
<dbReference type="GO" id="GO:0003887">
    <property type="term" value="F:DNA-directed DNA polymerase activity"/>
    <property type="evidence" value="ECO:0007669"/>
    <property type="project" value="UniProtKB-KW"/>
</dbReference>
<dbReference type="GO" id="GO:0008408">
    <property type="term" value="F:3'-5' exonuclease activity"/>
    <property type="evidence" value="ECO:0007669"/>
    <property type="project" value="InterPro"/>
</dbReference>
<dbReference type="NCBIfam" id="TIGR00594">
    <property type="entry name" value="polc"/>
    <property type="match status" value="1"/>
</dbReference>
<evidence type="ECO:0000256" key="7">
    <source>
        <dbReference type="ARBA" id="ARBA00022932"/>
    </source>
</evidence>
<dbReference type="GO" id="GO:0003676">
    <property type="term" value="F:nucleic acid binding"/>
    <property type="evidence" value="ECO:0007669"/>
    <property type="project" value="InterPro"/>
</dbReference>
<dbReference type="SMART" id="SM00481">
    <property type="entry name" value="POLIIIAc"/>
    <property type="match status" value="1"/>
</dbReference>
<dbReference type="Gene3D" id="1.10.10.1600">
    <property type="entry name" value="Bacterial DNA polymerase III alpha subunit, thumb domain"/>
    <property type="match status" value="1"/>
</dbReference>
<evidence type="ECO:0000313" key="11">
    <source>
        <dbReference type="Proteomes" id="UP000230731"/>
    </source>
</evidence>
<evidence type="ECO:0000313" key="10">
    <source>
        <dbReference type="EMBL" id="PIT97982.1"/>
    </source>
</evidence>
<dbReference type="InterPro" id="IPR040982">
    <property type="entry name" value="DNA_pol3_finger"/>
</dbReference>
<dbReference type="AlphaFoldDB" id="A0A2M6WYV3"/>
<evidence type="ECO:0000256" key="6">
    <source>
        <dbReference type="ARBA" id="ARBA00022705"/>
    </source>
</evidence>
<dbReference type="Pfam" id="PF02811">
    <property type="entry name" value="PHP"/>
    <property type="match status" value="1"/>
</dbReference>
<dbReference type="InterPro" id="IPR004013">
    <property type="entry name" value="PHP_dom"/>
</dbReference>
<accession>A0A2M6WYV3</accession>
<dbReference type="SUPFAM" id="SSF89550">
    <property type="entry name" value="PHP domain-like"/>
    <property type="match status" value="1"/>
</dbReference>